<feature type="signal peptide" evidence="1">
    <location>
        <begin position="1"/>
        <end position="31"/>
    </location>
</feature>
<evidence type="ECO:0000313" key="3">
    <source>
        <dbReference type="Proteomes" id="UP000642809"/>
    </source>
</evidence>
<sequence>MNNSQHISKLGSRLKHLMLVMILPLLFVACGDDDPVPQEPAPQDRVSSLLTSSPWTLTGVTVDGLNRTSAYAGLTITFTGNTFTTTNGRGIWPASGGWTFTNETATAFTRNDGIVVNIQTINANLMRLSMDVDENSFVTGRTSSLAGTHVMVFER</sequence>
<evidence type="ECO:0000256" key="1">
    <source>
        <dbReference type="SAM" id="SignalP"/>
    </source>
</evidence>
<dbReference type="Proteomes" id="UP000642809">
    <property type="component" value="Unassembled WGS sequence"/>
</dbReference>
<dbReference type="RefSeq" id="WP_189586634.1">
    <property type="nucleotide sequence ID" value="NZ_BMYF01000036.1"/>
</dbReference>
<protein>
    <recommendedName>
        <fullName evidence="4">Lipocalin-like domain-containing protein</fullName>
    </recommendedName>
</protein>
<evidence type="ECO:0008006" key="4">
    <source>
        <dbReference type="Google" id="ProtNLM"/>
    </source>
</evidence>
<dbReference type="AlphaFoldDB" id="A0A8J3D0P8"/>
<reference evidence="2" key="1">
    <citation type="journal article" date="2014" name="Int. J. Syst. Evol. Microbiol.">
        <title>Complete genome sequence of Corynebacterium casei LMG S-19264T (=DSM 44701T), isolated from a smear-ripened cheese.</title>
        <authorList>
            <consortium name="US DOE Joint Genome Institute (JGI-PGF)"/>
            <person name="Walter F."/>
            <person name="Albersmeier A."/>
            <person name="Kalinowski J."/>
            <person name="Ruckert C."/>
        </authorList>
    </citation>
    <scope>NUCLEOTIDE SEQUENCE</scope>
    <source>
        <strain evidence="2">KCTC 23224</strain>
    </source>
</reference>
<proteinExistence type="predicted"/>
<reference evidence="2" key="2">
    <citation type="submission" date="2020-09" db="EMBL/GenBank/DDBJ databases">
        <authorList>
            <person name="Sun Q."/>
            <person name="Kim S."/>
        </authorList>
    </citation>
    <scope>NUCLEOTIDE SEQUENCE</scope>
    <source>
        <strain evidence="2">KCTC 23224</strain>
    </source>
</reference>
<keyword evidence="3" id="KW-1185">Reference proteome</keyword>
<evidence type="ECO:0000313" key="2">
    <source>
        <dbReference type="EMBL" id="GHB53394.1"/>
    </source>
</evidence>
<comment type="caution">
    <text evidence="2">The sequence shown here is derived from an EMBL/GenBank/DDBJ whole genome shotgun (WGS) entry which is preliminary data.</text>
</comment>
<accession>A0A8J3D0P8</accession>
<feature type="chain" id="PRO_5035324586" description="Lipocalin-like domain-containing protein" evidence="1">
    <location>
        <begin position="32"/>
        <end position="155"/>
    </location>
</feature>
<keyword evidence="1" id="KW-0732">Signal</keyword>
<name>A0A8J3D0P8_9BACT</name>
<gene>
    <name evidence="2" type="ORF">GCM10008106_37310</name>
</gene>
<dbReference type="EMBL" id="BMYF01000036">
    <property type="protein sequence ID" value="GHB53394.1"/>
    <property type="molecule type" value="Genomic_DNA"/>
</dbReference>
<organism evidence="2 3">
    <name type="scientific">Mongoliitalea lutea</name>
    <dbReference type="NCBI Taxonomy" id="849756"/>
    <lineage>
        <taxon>Bacteria</taxon>
        <taxon>Pseudomonadati</taxon>
        <taxon>Bacteroidota</taxon>
        <taxon>Cytophagia</taxon>
        <taxon>Cytophagales</taxon>
        <taxon>Cyclobacteriaceae</taxon>
        <taxon>Mongoliitalea</taxon>
    </lineage>
</organism>